<proteinExistence type="predicted"/>
<gene>
    <name evidence="2" type="ORF">EIN_424840</name>
</gene>
<evidence type="ECO:0000313" key="2">
    <source>
        <dbReference type="EMBL" id="ELP89762.1"/>
    </source>
</evidence>
<name>A0A0A1U5W1_ENTIV</name>
<feature type="coiled-coil region" evidence="1">
    <location>
        <begin position="62"/>
        <end position="154"/>
    </location>
</feature>
<keyword evidence="3" id="KW-1185">Reference proteome</keyword>
<evidence type="ECO:0000256" key="1">
    <source>
        <dbReference type="SAM" id="Coils"/>
    </source>
</evidence>
<dbReference type="KEGG" id="eiv:EIN_424840"/>
<sequence>MSQTTNETMYTQLSIYNVLDRLSGGSWKLSNEQKKELQKIKNEKKPRTNIAQEIHSSEILVFNLINDKIDSLEEQIKDLKNQNETLQNEKEEVVKKNEEMQKDINRYIYMDELMDDLEKEHNAKILAEEKEYHAKEIRSRCDKNEKKIKMLQNLINQLRGPHSHSKEFK</sequence>
<dbReference type="RefSeq" id="XP_004256533.1">
    <property type="nucleotide sequence ID" value="XM_004256485.1"/>
</dbReference>
<dbReference type="GeneID" id="14888764"/>
<evidence type="ECO:0000313" key="3">
    <source>
        <dbReference type="Proteomes" id="UP000014680"/>
    </source>
</evidence>
<accession>A0A0A1U5W1</accession>
<dbReference type="AlphaFoldDB" id="A0A0A1U5W1"/>
<dbReference type="VEuPathDB" id="AmoebaDB:EIN_424840"/>
<dbReference type="EMBL" id="KB206573">
    <property type="protein sequence ID" value="ELP89762.1"/>
    <property type="molecule type" value="Genomic_DNA"/>
</dbReference>
<keyword evidence="1" id="KW-0175">Coiled coil</keyword>
<dbReference type="Proteomes" id="UP000014680">
    <property type="component" value="Unassembled WGS sequence"/>
</dbReference>
<reference evidence="2 3" key="1">
    <citation type="submission" date="2012-10" db="EMBL/GenBank/DDBJ databases">
        <authorList>
            <person name="Zafar N."/>
            <person name="Inman J."/>
            <person name="Hall N."/>
            <person name="Lorenzi H."/>
            <person name="Caler E."/>
        </authorList>
    </citation>
    <scope>NUCLEOTIDE SEQUENCE [LARGE SCALE GENOMIC DNA]</scope>
    <source>
        <strain evidence="2 3">IP1</strain>
    </source>
</reference>
<organism evidence="2 3">
    <name type="scientific">Entamoeba invadens IP1</name>
    <dbReference type="NCBI Taxonomy" id="370355"/>
    <lineage>
        <taxon>Eukaryota</taxon>
        <taxon>Amoebozoa</taxon>
        <taxon>Evosea</taxon>
        <taxon>Archamoebae</taxon>
        <taxon>Mastigamoebida</taxon>
        <taxon>Entamoebidae</taxon>
        <taxon>Entamoeba</taxon>
    </lineage>
</organism>
<protein>
    <submittedName>
        <fullName evidence="2">Uncharacterized protein</fullName>
    </submittedName>
</protein>